<keyword evidence="2" id="KW-1185">Reference proteome</keyword>
<dbReference type="RefSeq" id="YP_009291071.1">
    <property type="nucleotide sequence ID" value="NC_031110.1"/>
</dbReference>
<accession>A0A142F0F4</accession>
<evidence type="ECO:0000313" key="2">
    <source>
        <dbReference type="Proteomes" id="UP000203514"/>
    </source>
</evidence>
<dbReference type="GeneID" id="29068003"/>
<sequence length="100" mass="11511">MKSKYANNTYANNIATEYNLLCRVRGITLVSARRHPDSRVVKVAALYACAAYGRPYKDCIGAYKAAKRREKDMRNPATWKLSREAKRAVQWLQATMNKRK</sequence>
<evidence type="ECO:0000313" key="1">
    <source>
        <dbReference type="EMBL" id="AMQ66191.1"/>
    </source>
</evidence>
<organism evidence="1 2">
    <name type="scientific">Pseudomonas phage phiMK</name>
    <dbReference type="NCBI Taxonomy" id="1815957"/>
    <lineage>
        <taxon>Viruses</taxon>
        <taxon>Duplodnaviria</taxon>
        <taxon>Heunggongvirae</taxon>
        <taxon>Uroviricota</taxon>
        <taxon>Caudoviricetes</taxon>
        <taxon>Vandenendeviridae</taxon>
        <taxon>Skurskavirinae</taxon>
        <taxon>Pakpunavirus</taxon>
        <taxon>Pakpunavirus MK</taxon>
    </lineage>
</organism>
<dbReference type="Proteomes" id="UP000203514">
    <property type="component" value="Segment"/>
</dbReference>
<dbReference type="EMBL" id="KU761955">
    <property type="protein sequence ID" value="AMQ66191.1"/>
    <property type="molecule type" value="Genomic_DNA"/>
</dbReference>
<name>A0A142F0F4_9CAUD</name>
<gene>
    <name evidence="1" type="ORF">phiMK_04</name>
</gene>
<protein>
    <submittedName>
        <fullName evidence="1">Uncharacterized protein</fullName>
    </submittedName>
</protein>
<dbReference type="KEGG" id="vg:29068003"/>
<proteinExistence type="predicted"/>
<reference evidence="1 2" key="1">
    <citation type="submission" date="2016-02" db="EMBL/GenBank/DDBJ databases">
        <title>Genomic analysis of phiMK: A new Felix01like virus infecting Pseudomonas aeruginosa.</title>
        <authorList>
            <person name="Magill D.J."/>
            <person name="Krylov V.N."/>
            <person name="Shaburova O.V."/>
            <person name="Pleteneva E.A."/>
            <person name="McGrath J.W."/>
            <person name="Quinn J.P."/>
            <person name="Kulakov L.A."/>
        </authorList>
    </citation>
    <scope>NUCLEOTIDE SEQUENCE [LARGE SCALE GENOMIC DNA]</scope>
</reference>